<feature type="domain" description="GGDEF" evidence="12">
    <location>
        <begin position="431"/>
        <end position="593"/>
    </location>
</feature>
<dbReference type="NCBIfam" id="TIGR02578">
    <property type="entry name" value="cas_TM1811_Csm1"/>
    <property type="match status" value="1"/>
</dbReference>
<dbReference type="GO" id="GO:0005524">
    <property type="term" value="F:ATP binding"/>
    <property type="evidence" value="ECO:0007669"/>
    <property type="project" value="UniProtKB-KW"/>
</dbReference>
<dbReference type="InterPro" id="IPR048693">
    <property type="entry name" value="Cmr2-like_C"/>
</dbReference>
<evidence type="ECO:0000256" key="8">
    <source>
        <dbReference type="ARBA" id="ARBA00022839"/>
    </source>
</evidence>
<dbReference type="GO" id="GO:0051607">
    <property type="term" value="P:defense response to virus"/>
    <property type="evidence" value="ECO:0007669"/>
    <property type="project" value="UniProtKB-KW"/>
</dbReference>
<keyword evidence="9" id="KW-0067">ATP-binding</keyword>
<dbReference type="GO" id="GO:0016740">
    <property type="term" value="F:transferase activity"/>
    <property type="evidence" value="ECO:0007669"/>
    <property type="project" value="UniProtKB-KW"/>
</dbReference>
<dbReference type="InterPro" id="IPR043128">
    <property type="entry name" value="Rev_trsase/Diguanyl_cyclase"/>
</dbReference>
<evidence type="ECO:0000256" key="4">
    <source>
        <dbReference type="ARBA" id="ARBA00022722"/>
    </source>
</evidence>
<keyword evidence="8" id="KW-0269">Exonuclease</keyword>
<evidence type="ECO:0000259" key="12">
    <source>
        <dbReference type="PROSITE" id="PS50887"/>
    </source>
</evidence>
<evidence type="ECO:0000313" key="13">
    <source>
        <dbReference type="EMBL" id="NME43067.1"/>
    </source>
</evidence>
<dbReference type="AlphaFoldDB" id="A0A848CAN2"/>
<evidence type="ECO:0000256" key="11">
    <source>
        <dbReference type="ARBA" id="ARBA00032922"/>
    </source>
</evidence>
<keyword evidence="5" id="KW-0547">Nucleotide-binding</keyword>
<name>A0A848CAN2_9LACO</name>
<dbReference type="GO" id="GO:0004527">
    <property type="term" value="F:exonuclease activity"/>
    <property type="evidence" value="ECO:0007669"/>
    <property type="project" value="UniProtKB-KW"/>
</dbReference>
<evidence type="ECO:0000256" key="1">
    <source>
        <dbReference type="ARBA" id="ARBA00005700"/>
    </source>
</evidence>
<proteinExistence type="inferred from homology"/>
<keyword evidence="6" id="KW-0255">Endonuclease</keyword>
<sequence>MNTTERLIACGNWLTTHTPISDPYLKKALAYLKLDTTKPTWAPLESIFNYLNQSQTTPTYYNHLERISSKFNGSLTETKYTATELSSFLSDFEHGFKKLLATKPTSRQLLNFYESELSFIALETTDNITDISAYQLIKTSVALADILATNLSATETKPFRLVALDVSGIQAYIYGINTSKALVGLRARSLYLDLMVEVLLTDLLTNLAYSRANLLYVGGGRAYLLVDNRQATQEFLKEFEARTNQWFVENFNIQLYIAIASVACDNDDLHGSNYERYRSLFTNITKALSKRKLHRYSAKQLADLNQFKHSVNYQAGRECSVCRRSDTNLTTIDERDLCTICLALERFGNTKNLAANLFYVTKTKLPNSLPMPNNYYLSLKVPTEFSFILYTGDYQPTLDGVHFFNGNYFAKTATNEVKELTELAQASQGIKRLGVLRCDIDNLGTAFVQGFKPKLAAQLNPHRPTLERIAMLSFELSLFFKKNINYILNHPKRYLPGVSRTGGREAMIIYSGGDDVFIVGAWDEMVGLALDIKDHLSSYTNHRLNISAGIGLFNAHYPLATMAELTGDLEDYAKSVVNQDGVQTKNRLALFEPKFTVAWDELLTATATNNVQAKMATLQALLAEQTNTSSGDNTSLLYKLLTYFRNVKNDKINIARLAYTIGRLNLSEKLKNDLGLKLLQWIETSPNQLQTELAIVLLVYLNREVTSSQLPLTKVRGL</sequence>
<dbReference type="Gene3D" id="3.30.70.270">
    <property type="match status" value="1"/>
</dbReference>
<keyword evidence="3" id="KW-0808">Transferase</keyword>
<evidence type="ECO:0000256" key="3">
    <source>
        <dbReference type="ARBA" id="ARBA00022679"/>
    </source>
</evidence>
<protein>
    <recommendedName>
        <fullName evidence="2">CRISPR system single-strand-specific deoxyribonuclease Cas10/Csm1 (subtype III-A)</fullName>
    </recommendedName>
    <alternativeName>
        <fullName evidence="11">Cyclic oligoadenylate synthase</fullName>
    </alternativeName>
</protein>
<dbReference type="InterPro" id="IPR054767">
    <property type="entry name" value="Cas10-Cmr2_palm2"/>
</dbReference>
<evidence type="ECO:0000256" key="10">
    <source>
        <dbReference type="ARBA" id="ARBA00023118"/>
    </source>
</evidence>
<reference evidence="13 14" key="1">
    <citation type="submission" date="2020-04" db="EMBL/GenBank/DDBJ databases">
        <authorList>
            <person name="Hitch T.C.A."/>
            <person name="Wylensek D."/>
            <person name="Clavel T."/>
        </authorList>
    </citation>
    <scope>NUCLEOTIDE SEQUENCE [LARGE SCALE GENOMIC DNA]</scope>
    <source>
        <strain evidence="13 14">WCA-389-WT-5H1</strain>
    </source>
</reference>
<dbReference type="InterPro" id="IPR041062">
    <property type="entry name" value="Csm1_B"/>
</dbReference>
<comment type="caution">
    <text evidence="13">The sequence shown here is derived from an EMBL/GenBank/DDBJ whole genome shotgun (WGS) entry which is preliminary data.</text>
</comment>
<dbReference type="InterPro" id="IPR000160">
    <property type="entry name" value="GGDEF_dom"/>
</dbReference>
<dbReference type="InterPro" id="IPR052117">
    <property type="entry name" value="Cas10/Csm1_subtype-III-A"/>
</dbReference>
<keyword evidence="7" id="KW-0378">Hydrolase</keyword>
<keyword evidence="10" id="KW-0051">Antiviral defense</keyword>
<comment type="similarity">
    <text evidence="1">Belongs to the CRISPR-associated Cas10/Csm1 family.</text>
</comment>
<gene>
    <name evidence="13" type="primary">cas10</name>
    <name evidence="13" type="ORF">HF863_09900</name>
</gene>
<accession>A0A848CAN2</accession>
<dbReference type="Pfam" id="PF22335">
    <property type="entry name" value="Cas10-Cmr2_palm2"/>
    <property type="match status" value="1"/>
</dbReference>
<dbReference type="PANTHER" id="PTHR36528">
    <property type="entry name" value="CRISPR SYSTEM SINGLE-STRAND-SPECIFIC DEOXYRIBONUCLEASE CAS10/CSM1 (SUBTYPE III-A)"/>
    <property type="match status" value="1"/>
</dbReference>
<keyword evidence="4" id="KW-0540">Nuclease</keyword>
<dbReference type="PROSITE" id="PS50887">
    <property type="entry name" value="GGDEF"/>
    <property type="match status" value="1"/>
</dbReference>
<evidence type="ECO:0000256" key="7">
    <source>
        <dbReference type="ARBA" id="ARBA00022801"/>
    </source>
</evidence>
<dbReference type="PANTHER" id="PTHR36528:SF1">
    <property type="entry name" value="CRISPR SYSTEM SINGLE-STRAND-SPECIFIC DEOXYRIBONUCLEASE CAS10_CSM1 (SUBTYPE III-A)"/>
    <property type="match status" value="1"/>
</dbReference>
<dbReference type="GO" id="GO:0004519">
    <property type="term" value="F:endonuclease activity"/>
    <property type="evidence" value="ECO:0007669"/>
    <property type="project" value="UniProtKB-KW"/>
</dbReference>
<dbReference type="Pfam" id="PF20824">
    <property type="entry name" value="Cmr2_hel_dom2"/>
    <property type="match status" value="1"/>
</dbReference>
<evidence type="ECO:0000313" key="14">
    <source>
        <dbReference type="Proteomes" id="UP000563853"/>
    </source>
</evidence>
<evidence type="ECO:0000256" key="2">
    <source>
        <dbReference type="ARBA" id="ARBA00014333"/>
    </source>
</evidence>
<evidence type="ECO:0000256" key="9">
    <source>
        <dbReference type="ARBA" id="ARBA00022840"/>
    </source>
</evidence>
<evidence type="ECO:0000256" key="6">
    <source>
        <dbReference type="ARBA" id="ARBA00022759"/>
    </source>
</evidence>
<dbReference type="InterPro" id="IPR013408">
    <property type="entry name" value="Cas10/Csm1"/>
</dbReference>
<evidence type="ECO:0000256" key="5">
    <source>
        <dbReference type="ARBA" id="ARBA00022741"/>
    </source>
</evidence>
<organism evidence="13 14">
    <name type="scientific">Ligilactobacillus agilis</name>
    <dbReference type="NCBI Taxonomy" id="1601"/>
    <lineage>
        <taxon>Bacteria</taxon>
        <taxon>Bacillati</taxon>
        <taxon>Bacillota</taxon>
        <taxon>Bacilli</taxon>
        <taxon>Lactobacillales</taxon>
        <taxon>Lactobacillaceae</taxon>
        <taxon>Ligilactobacillus</taxon>
    </lineage>
</organism>
<dbReference type="RefSeq" id="WP_170092114.1">
    <property type="nucleotide sequence ID" value="NZ_JABAFP010000052.1"/>
</dbReference>
<dbReference type="Pfam" id="PF18211">
    <property type="entry name" value="Csm1_B"/>
    <property type="match status" value="1"/>
</dbReference>
<dbReference type="Proteomes" id="UP000563853">
    <property type="component" value="Unassembled WGS sequence"/>
</dbReference>
<dbReference type="EMBL" id="JABAFP010000052">
    <property type="protein sequence ID" value="NME43067.1"/>
    <property type="molecule type" value="Genomic_DNA"/>
</dbReference>